<organism evidence="2 3">
    <name type="scientific">Massilia terrae</name>
    <dbReference type="NCBI Taxonomy" id="1811224"/>
    <lineage>
        <taxon>Bacteria</taxon>
        <taxon>Pseudomonadati</taxon>
        <taxon>Pseudomonadota</taxon>
        <taxon>Betaproteobacteria</taxon>
        <taxon>Burkholderiales</taxon>
        <taxon>Oxalobacteraceae</taxon>
        <taxon>Telluria group</taxon>
        <taxon>Massilia</taxon>
    </lineage>
</organism>
<dbReference type="EMBL" id="JANUGU010000009">
    <property type="protein sequence ID" value="MCS0660612.1"/>
    <property type="molecule type" value="Genomic_DNA"/>
</dbReference>
<dbReference type="SUPFAM" id="SSF103088">
    <property type="entry name" value="OmpA-like"/>
    <property type="match status" value="1"/>
</dbReference>
<dbReference type="InterPro" id="IPR036737">
    <property type="entry name" value="OmpA-like_sf"/>
</dbReference>
<proteinExistence type="predicted"/>
<dbReference type="Gene3D" id="3.30.1330.60">
    <property type="entry name" value="OmpA-like domain"/>
    <property type="match status" value="1"/>
</dbReference>
<evidence type="ECO:0000256" key="1">
    <source>
        <dbReference type="SAM" id="SignalP"/>
    </source>
</evidence>
<keyword evidence="3" id="KW-1185">Reference proteome</keyword>
<protein>
    <recommendedName>
        <fullName evidence="4">OmpA-like domain-containing protein</fullName>
    </recommendedName>
</protein>
<accession>A0ABT2D304</accession>
<feature type="signal peptide" evidence="1">
    <location>
        <begin position="1"/>
        <end position="18"/>
    </location>
</feature>
<comment type="caution">
    <text evidence="2">The sequence shown here is derived from an EMBL/GenBank/DDBJ whole genome shotgun (WGS) entry which is preliminary data.</text>
</comment>
<dbReference type="Proteomes" id="UP001204621">
    <property type="component" value="Unassembled WGS sequence"/>
</dbReference>
<sequence length="256" mass="27362">MRRLLPSLLLLASLPAVAGETVRFLSCPVYRDTDAGRKSGCWLGTDGATGRRFDVSDAPFKPSVGRMMLVEGEVAGTPDICGGTPLAPVRVAVLDEPCVEAVIPAEGYPSKPSVVLPTAMAPLSVPRVLPAPPYLRKDFQVEFTFGDDRLMYQHVEVTIENASLYAKASRGRVEVTGNADTGGFSASGRTMREPPALAAARAGMVREALVRLGVPARRIVVRTDRHPESLKGWPAALALSSKRRVTITVTPDQSGQ</sequence>
<keyword evidence="1" id="KW-0732">Signal</keyword>
<evidence type="ECO:0008006" key="4">
    <source>
        <dbReference type="Google" id="ProtNLM"/>
    </source>
</evidence>
<dbReference type="RefSeq" id="WP_258813806.1">
    <property type="nucleotide sequence ID" value="NZ_JANUGU010000009.1"/>
</dbReference>
<reference evidence="2 3" key="1">
    <citation type="submission" date="2022-08" db="EMBL/GenBank/DDBJ databases">
        <title>Reclassification of Massilia species as members of the genera Telluria, Duganella, Pseudoduganella, Mokoshia gen. nov. and Zemynaea gen. nov. using orthogonal and non-orthogonal genome-based approaches.</title>
        <authorList>
            <person name="Bowman J.P."/>
        </authorList>
    </citation>
    <scope>NUCLEOTIDE SEQUENCE [LARGE SCALE GENOMIC DNA]</scope>
    <source>
        <strain evidence="2 3">JCM 31606</strain>
    </source>
</reference>
<feature type="chain" id="PRO_5046191871" description="OmpA-like domain-containing protein" evidence="1">
    <location>
        <begin position="19"/>
        <end position="256"/>
    </location>
</feature>
<evidence type="ECO:0000313" key="3">
    <source>
        <dbReference type="Proteomes" id="UP001204621"/>
    </source>
</evidence>
<name>A0ABT2D304_9BURK</name>
<evidence type="ECO:0000313" key="2">
    <source>
        <dbReference type="EMBL" id="MCS0660612.1"/>
    </source>
</evidence>
<gene>
    <name evidence="2" type="ORF">NX778_21275</name>
</gene>